<evidence type="ECO:0000313" key="2">
    <source>
        <dbReference type="Proteomes" id="UP001497680"/>
    </source>
</evidence>
<proteinExistence type="predicted"/>
<sequence length="167" mass="17715">MPWAAPEATSENSTSANAASSGGTPKNTPSCRVKAVNELSQNNEYLDYRKMDLNNEGTEEKPLSSGPYTALGTAGNTFMGTVSTMPSDGTVNPRDVTSTSGSSYQSVEKVFQGGQRTGMNLVEKLNSLSQHSSGSRSTTEEKSPYKYNQYSASGAQGDKYMGAKKPS</sequence>
<reference evidence="1 2" key="1">
    <citation type="journal article" date="2022" name="New Phytol.">
        <title>Ecological generalism drives hyperdiversity of secondary metabolite gene clusters in xylarialean endophytes.</title>
        <authorList>
            <person name="Franco M.E.E."/>
            <person name="Wisecaver J.H."/>
            <person name="Arnold A.E."/>
            <person name="Ju Y.M."/>
            <person name="Slot J.C."/>
            <person name="Ahrendt S."/>
            <person name="Moore L.P."/>
            <person name="Eastman K.E."/>
            <person name="Scott K."/>
            <person name="Konkel Z."/>
            <person name="Mondo S.J."/>
            <person name="Kuo A."/>
            <person name="Hayes R.D."/>
            <person name="Haridas S."/>
            <person name="Andreopoulos B."/>
            <person name="Riley R."/>
            <person name="LaButti K."/>
            <person name="Pangilinan J."/>
            <person name="Lipzen A."/>
            <person name="Amirebrahimi M."/>
            <person name="Yan J."/>
            <person name="Adam C."/>
            <person name="Keymanesh K."/>
            <person name="Ng V."/>
            <person name="Louie K."/>
            <person name="Northen T."/>
            <person name="Drula E."/>
            <person name="Henrissat B."/>
            <person name="Hsieh H.M."/>
            <person name="Youens-Clark K."/>
            <person name="Lutzoni F."/>
            <person name="Miadlikowska J."/>
            <person name="Eastwood D.C."/>
            <person name="Hamelin R.C."/>
            <person name="Grigoriev I.V."/>
            <person name="U'Ren J.M."/>
        </authorList>
    </citation>
    <scope>NUCLEOTIDE SEQUENCE [LARGE SCALE GENOMIC DNA]</scope>
    <source>
        <strain evidence="1 2">ER1909</strain>
    </source>
</reference>
<evidence type="ECO:0000313" key="1">
    <source>
        <dbReference type="EMBL" id="KAI6092113.1"/>
    </source>
</evidence>
<protein>
    <submittedName>
        <fullName evidence="1">Uncharacterized protein</fullName>
    </submittedName>
</protein>
<name>A0ACC0DH18_9PEZI</name>
<dbReference type="Proteomes" id="UP001497680">
    <property type="component" value="Unassembled WGS sequence"/>
</dbReference>
<organism evidence="1 2">
    <name type="scientific">Hypoxylon rubiginosum</name>
    <dbReference type="NCBI Taxonomy" id="110542"/>
    <lineage>
        <taxon>Eukaryota</taxon>
        <taxon>Fungi</taxon>
        <taxon>Dikarya</taxon>
        <taxon>Ascomycota</taxon>
        <taxon>Pezizomycotina</taxon>
        <taxon>Sordariomycetes</taxon>
        <taxon>Xylariomycetidae</taxon>
        <taxon>Xylariales</taxon>
        <taxon>Hypoxylaceae</taxon>
        <taxon>Hypoxylon</taxon>
    </lineage>
</organism>
<comment type="caution">
    <text evidence="1">The sequence shown here is derived from an EMBL/GenBank/DDBJ whole genome shotgun (WGS) entry which is preliminary data.</text>
</comment>
<accession>A0ACC0DH18</accession>
<gene>
    <name evidence="1" type="ORF">F4821DRAFT_254232</name>
</gene>
<dbReference type="EMBL" id="MU394284">
    <property type="protein sequence ID" value="KAI6092113.1"/>
    <property type="molecule type" value="Genomic_DNA"/>
</dbReference>
<keyword evidence="2" id="KW-1185">Reference proteome</keyword>